<accession>A0ABQ9Y1G1</accession>
<keyword evidence="2" id="KW-1185">Reference proteome</keyword>
<dbReference type="Proteomes" id="UP001281761">
    <property type="component" value="Unassembled WGS sequence"/>
</dbReference>
<reference evidence="1 2" key="1">
    <citation type="journal article" date="2022" name="bioRxiv">
        <title>Genomics of Preaxostyla Flagellates Illuminates Evolutionary Transitions and the Path Towards Mitochondrial Loss.</title>
        <authorList>
            <person name="Novak L.V.F."/>
            <person name="Treitli S.C."/>
            <person name="Pyrih J."/>
            <person name="Halakuc P."/>
            <person name="Pipaliya S.V."/>
            <person name="Vacek V."/>
            <person name="Brzon O."/>
            <person name="Soukal P."/>
            <person name="Eme L."/>
            <person name="Dacks J.B."/>
            <person name="Karnkowska A."/>
            <person name="Elias M."/>
            <person name="Hampl V."/>
        </authorList>
    </citation>
    <scope>NUCLEOTIDE SEQUENCE [LARGE SCALE GENOMIC DNA]</scope>
    <source>
        <strain evidence="1">NAU3</strain>
        <tissue evidence="1">Gut</tissue>
    </source>
</reference>
<comment type="caution">
    <text evidence="1">The sequence shown here is derived from an EMBL/GenBank/DDBJ whole genome shotgun (WGS) entry which is preliminary data.</text>
</comment>
<evidence type="ECO:0000313" key="2">
    <source>
        <dbReference type="Proteomes" id="UP001281761"/>
    </source>
</evidence>
<protein>
    <submittedName>
        <fullName evidence="1">Uncharacterized protein</fullName>
    </submittedName>
</protein>
<name>A0ABQ9Y1G1_9EUKA</name>
<evidence type="ECO:0000313" key="1">
    <source>
        <dbReference type="EMBL" id="KAK2957582.1"/>
    </source>
</evidence>
<organism evidence="1 2">
    <name type="scientific">Blattamonas nauphoetae</name>
    <dbReference type="NCBI Taxonomy" id="2049346"/>
    <lineage>
        <taxon>Eukaryota</taxon>
        <taxon>Metamonada</taxon>
        <taxon>Preaxostyla</taxon>
        <taxon>Oxymonadida</taxon>
        <taxon>Blattamonas</taxon>
    </lineage>
</organism>
<gene>
    <name evidence="1" type="ORF">BLNAU_7481</name>
</gene>
<sequence>MFFNYLSQTLLVFPASVCDMQCKSLRIMGLKRLTVVPVRQKKVGTEFLTIGRCHEKQCARDYLGDWCCEFSVVSKLVSSAFRIRDGWYIVSRDSGGGPAYWRTLRQEGTVDSHFSQLYCLLELAALHG</sequence>
<dbReference type="EMBL" id="JARBJD010000045">
    <property type="protein sequence ID" value="KAK2957582.1"/>
    <property type="molecule type" value="Genomic_DNA"/>
</dbReference>
<proteinExistence type="predicted"/>